<evidence type="ECO:0000313" key="10">
    <source>
        <dbReference type="Proteomes" id="UP001157353"/>
    </source>
</evidence>
<dbReference type="PANTHER" id="PTHR30151">
    <property type="entry name" value="ALKANE SULFONATE ABC TRANSPORTER-RELATED, MEMBRANE SUBUNIT"/>
    <property type="match status" value="1"/>
</dbReference>
<dbReference type="PROSITE" id="PS50928">
    <property type="entry name" value="ABC_TM1"/>
    <property type="match status" value="1"/>
</dbReference>
<keyword evidence="3" id="KW-1003">Cell membrane</keyword>
<keyword evidence="4 7" id="KW-0812">Transmembrane</keyword>
<keyword evidence="2 7" id="KW-0813">Transport</keyword>
<evidence type="ECO:0000313" key="9">
    <source>
        <dbReference type="EMBL" id="GLS89878.1"/>
    </source>
</evidence>
<comment type="similarity">
    <text evidence="7">Belongs to the binding-protein-dependent transport system permease family.</text>
</comment>
<dbReference type="InterPro" id="IPR035906">
    <property type="entry name" value="MetI-like_sf"/>
</dbReference>
<dbReference type="PANTHER" id="PTHR30151:SF0">
    <property type="entry name" value="ABC TRANSPORTER PERMEASE PROTEIN MJ0413-RELATED"/>
    <property type="match status" value="1"/>
</dbReference>
<proteinExistence type="inferred from homology"/>
<dbReference type="Proteomes" id="UP001157353">
    <property type="component" value="Unassembled WGS sequence"/>
</dbReference>
<evidence type="ECO:0000256" key="6">
    <source>
        <dbReference type="ARBA" id="ARBA00023136"/>
    </source>
</evidence>
<feature type="transmembrane region" description="Helical" evidence="7">
    <location>
        <begin position="231"/>
        <end position="251"/>
    </location>
</feature>
<evidence type="ECO:0000259" key="8">
    <source>
        <dbReference type="PROSITE" id="PS50928"/>
    </source>
</evidence>
<keyword evidence="10" id="KW-1185">Reference proteome</keyword>
<dbReference type="Gene3D" id="1.10.3720.10">
    <property type="entry name" value="MetI-like"/>
    <property type="match status" value="1"/>
</dbReference>
<feature type="transmembrane region" description="Helical" evidence="7">
    <location>
        <begin position="82"/>
        <end position="106"/>
    </location>
</feature>
<name>A0ABQ6DYE2_9GAMM</name>
<keyword evidence="5 7" id="KW-1133">Transmembrane helix</keyword>
<evidence type="ECO:0000256" key="4">
    <source>
        <dbReference type="ARBA" id="ARBA00022692"/>
    </source>
</evidence>
<dbReference type="SUPFAM" id="SSF161098">
    <property type="entry name" value="MetI-like"/>
    <property type="match status" value="1"/>
</dbReference>
<feature type="transmembrane region" description="Helical" evidence="7">
    <location>
        <begin position="113"/>
        <end position="135"/>
    </location>
</feature>
<evidence type="ECO:0000256" key="1">
    <source>
        <dbReference type="ARBA" id="ARBA00004651"/>
    </source>
</evidence>
<dbReference type="CDD" id="cd06261">
    <property type="entry name" value="TM_PBP2"/>
    <property type="match status" value="1"/>
</dbReference>
<evidence type="ECO:0000256" key="7">
    <source>
        <dbReference type="RuleBase" id="RU363032"/>
    </source>
</evidence>
<reference evidence="10" key="1">
    <citation type="journal article" date="2019" name="Int. J. Syst. Evol. Microbiol.">
        <title>The Global Catalogue of Microorganisms (GCM) 10K type strain sequencing project: providing services to taxonomists for standard genome sequencing and annotation.</title>
        <authorList>
            <consortium name="The Broad Institute Genomics Platform"/>
            <consortium name="The Broad Institute Genome Sequencing Center for Infectious Disease"/>
            <person name="Wu L."/>
            <person name="Ma J."/>
        </authorList>
    </citation>
    <scope>NUCLEOTIDE SEQUENCE [LARGE SCALE GENOMIC DNA]</scope>
    <source>
        <strain evidence="10">NBRC 103166</strain>
    </source>
</reference>
<dbReference type="RefSeq" id="WP_284203003.1">
    <property type="nucleotide sequence ID" value="NZ_BSPQ01000002.1"/>
</dbReference>
<organism evidence="9 10">
    <name type="scientific">Psychromonas marina</name>
    <dbReference type="NCBI Taxonomy" id="88364"/>
    <lineage>
        <taxon>Bacteria</taxon>
        <taxon>Pseudomonadati</taxon>
        <taxon>Pseudomonadota</taxon>
        <taxon>Gammaproteobacteria</taxon>
        <taxon>Alteromonadales</taxon>
        <taxon>Psychromonadaceae</taxon>
        <taxon>Psychromonas</taxon>
    </lineage>
</organism>
<evidence type="ECO:0000256" key="2">
    <source>
        <dbReference type="ARBA" id="ARBA00022448"/>
    </source>
</evidence>
<dbReference type="EMBL" id="BSPQ01000002">
    <property type="protein sequence ID" value="GLS89878.1"/>
    <property type="molecule type" value="Genomic_DNA"/>
</dbReference>
<evidence type="ECO:0000256" key="3">
    <source>
        <dbReference type="ARBA" id="ARBA00022475"/>
    </source>
</evidence>
<sequence length="275" mass="30445">MRLMNSKPSRGMRLALNLLPFVILLIIYTLASDARLLENPSDKLLPSWSSFADAVQRMAFEPSKRTGEYLLWVDSAASLQRLLLGVGISAFIGLIVGVVSGMLPLFRATFSPLVTAISLIPPMAILPILFIVFGLGELSKVMLIIIGICPILIRDLQLRTQSLPKEQLLKAQTLGANSWQIMIRVVLPQVLPPLVSAVRLTLGSAWLFLIAGEAIAATEGLGYRIFLIRRYLAMDVILPYVLWIAVLAFLMDTILRLISKRAFPWYHGRGADAHE</sequence>
<comment type="caution">
    <text evidence="9">The sequence shown here is derived from an EMBL/GenBank/DDBJ whole genome shotgun (WGS) entry which is preliminary data.</text>
</comment>
<protein>
    <submittedName>
        <fullName evidence="9">ABC transporter permease</fullName>
    </submittedName>
</protein>
<dbReference type="InterPro" id="IPR000515">
    <property type="entry name" value="MetI-like"/>
</dbReference>
<keyword evidence="6 7" id="KW-0472">Membrane</keyword>
<accession>A0ABQ6DYE2</accession>
<dbReference type="Pfam" id="PF00528">
    <property type="entry name" value="BPD_transp_1"/>
    <property type="match status" value="1"/>
</dbReference>
<evidence type="ECO:0000256" key="5">
    <source>
        <dbReference type="ARBA" id="ARBA00022989"/>
    </source>
</evidence>
<comment type="subcellular location">
    <subcellularLocation>
        <location evidence="1 7">Cell membrane</location>
        <topology evidence="1 7">Multi-pass membrane protein</topology>
    </subcellularLocation>
</comment>
<gene>
    <name evidence="9" type="ORF">GCM10007916_09450</name>
</gene>
<feature type="domain" description="ABC transmembrane type-1" evidence="8">
    <location>
        <begin position="79"/>
        <end position="259"/>
    </location>
</feature>